<organism evidence="2 3">
    <name type="scientific">Altericroceibacterium indicum</name>
    <dbReference type="NCBI Taxonomy" id="374177"/>
    <lineage>
        <taxon>Bacteria</taxon>
        <taxon>Pseudomonadati</taxon>
        <taxon>Pseudomonadota</taxon>
        <taxon>Alphaproteobacteria</taxon>
        <taxon>Sphingomonadales</taxon>
        <taxon>Erythrobacteraceae</taxon>
        <taxon>Altericroceibacterium</taxon>
    </lineage>
</organism>
<keyword evidence="3" id="KW-1185">Reference proteome</keyword>
<protein>
    <submittedName>
        <fullName evidence="2">ABC transporter</fullName>
    </submittedName>
</protein>
<dbReference type="Gene3D" id="3.40.50.10610">
    <property type="entry name" value="ABC-type transport auxiliary lipoprotein component"/>
    <property type="match status" value="1"/>
</dbReference>
<dbReference type="OrthoDB" id="7391077at2"/>
<name>A0A845A883_9SPHN</name>
<accession>A0A845A883</accession>
<proteinExistence type="predicted"/>
<dbReference type="AlphaFoldDB" id="A0A845A883"/>
<dbReference type="Pfam" id="PF03886">
    <property type="entry name" value="ABC_trans_aux"/>
    <property type="match status" value="1"/>
</dbReference>
<comment type="caution">
    <text evidence="2">The sequence shown here is derived from an EMBL/GenBank/DDBJ whole genome shotgun (WGS) entry which is preliminary data.</text>
</comment>
<reference evidence="2 3" key="1">
    <citation type="submission" date="2019-12" db="EMBL/GenBank/DDBJ databases">
        <title>Genomic-based taxomic classification of the family Erythrobacteraceae.</title>
        <authorList>
            <person name="Xu L."/>
        </authorList>
    </citation>
    <scope>NUCLEOTIDE SEQUENCE [LARGE SCALE GENOMIC DNA]</scope>
    <source>
        <strain evidence="2 3">DSM 18604</strain>
    </source>
</reference>
<sequence length="201" mass="21064">MTGKDGMKSVFRGIVMASAALALAGCISFGKDPPDSLLTLTPAKLAPAGASTIGTKSAAIAIMGITASQELNVNRVPVQVNASSLAYLKDAFWVDNPTTLFSRLLSETIQAKGNRLVVSNAELQAGAPTRLSGQLLEMGFDVPTQSVVVRFDATLQNKKGEILTRRFESVQPGIKADVEHVGPALNTAANDVANQVAEWVG</sequence>
<feature type="domain" description="ABC-type transport auxiliary lipoprotein component" evidence="1">
    <location>
        <begin position="46"/>
        <end position="197"/>
    </location>
</feature>
<dbReference type="SUPFAM" id="SSF159594">
    <property type="entry name" value="XCC0632-like"/>
    <property type="match status" value="1"/>
</dbReference>
<dbReference type="InterPro" id="IPR005586">
    <property type="entry name" value="ABC_trans_aux"/>
</dbReference>
<evidence type="ECO:0000259" key="1">
    <source>
        <dbReference type="Pfam" id="PF03886"/>
    </source>
</evidence>
<dbReference type="PROSITE" id="PS51257">
    <property type="entry name" value="PROKAR_LIPOPROTEIN"/>
    <property type="match status" value="1"/>
</dbReference>
<gene>
    <name evidence="2" type="ORF">GRI39_06780</name>
</gene>
<evidence type="ECO:0000313" key="2">
    <source>
        <dbReference type="EMBL" id="MXP25747.1"/>
    </source>
</evidence>
<evidence type="ECO:0000313" key="3">
    <source>
        <dbReference type="Proteomes" id="UP000460561"/>
    </source>
</evidence>
<dbReference type="Proteomes" id="UP000460561">
    <property type="component" value="Unassembled WGS sequence"/>
</dbReference>
<dbReference type="EMBL" id="WTYQ01000002">
    <property type="protein sequence ID" value="MXP25747.1"/>
    <property type="molecule type" value="Genomic_DNA"/>
</dbReference>